<dbReference type="GeneID" id="86958723"/>
<sequence>MTGHGQSHGRPRTTPSQAPGESGDREARREADEAVLRGSDGGTEGEAGAHAAKRQRPGTGREEQVRPHPPRSGRTEPEGGDR</sequence>
<feature type="compositionally biased region" description="Basic and acidic residues" evidence="1">
    <location>
        <begin position="73"/>
        <end position="82"/>
    </location>
</feature>
<feature type="region of interest" description="Disordered" evidence="1">
    <location>
        <begin position="1"/>
        <end position="82"/>
    </location>
</feature>
<keyword evidence="3" id="KW-1185">Reference proteome</keyword>
<dbReference type="EMBL" id="BNDV01000010">
    <property type="protein sequence ID" value="GHI15566.1"/>
    <property type="molecule type" value="Genomic_DNA"/>
</dbReference>
<protein>
    <submittedName>
        <fullName evidence="2">Uncharacterized protein</fullName>
    </submittedName>
</protein>
<organism evidence="2 3">
    <name type="scientific">Streptomyces virginiae</name>
    <name type="common">Streptomyces cinnamonensis</name>
    <dbReference type="NCBI Taxonomy" id="1961"/>
    <lineage>
        <taxon>Bacteria</taxon>
        <taxon>Bacillati</taxon>
        <taxon>Actinomycetota</taxon>
        <taxon>Actinomycetes</taxon>
        <taxon>Kitasatosporales</taxon>
        <taxon>Streptomycetaceae</taxon>
        <taxon>Streptomyces</taxon>
    </lineage>
</organism>
<reference evidence="3" key="1">
    <citation type="submission" date="2020-09" db="EMBL/GenBank/DDBJ databases">
        <title>Whole genome shotgun sequence of Streptomyces cinnamonensis NBRC 15873.</title>
        <authorList>
            <person name="Komaki H."/>
            <person name="Tamura T."/>
        </authorList>
    </citation>
    <scope>NUCLEOTIDE SEQUENCE [LARGE SCALE GENOMIC DNA]</scope>
    <source>
        <strain evidence="3">NBRC 15873</strain>
    </source>
</reference>
<evidence type="ECO:0000313" key="3">
    <source>
        <dbReference type="Proteomes" id="UP000660554"/>
    </source>
</evidence>
<accession>A0ABQ3NS25</accession>
<feature type="compositionally biased region" description="Basic and acidic residues" evidence="1">
    <location>
        <begin position="22"/>
        <end position="35"/>
    </location>
</feature>
<comment type="caution">
    <text evidence="2">The sequence shown here is derived from an EMBL/GenBank/DDBJ whole genome shotgun (WGS) entry which is preliminary data.</text>
</comment>
<name>A0ABQ3NS25_STRVG</name>
<dbReference type="Proteomes" id="UP000660554">
    <property type="component" value="Unassembled WGS sequence"/>
</dbReference>
<evidence type="ECO:0000256" key="1">
    <source>
        <dbReference type="SAM" id="MobiDB-lite"/>
    </source>
</evidence>
<proteinExistence type="predicted"/>
<evidence type="ECO:0000313" key="2">
    <source>
        <dbReference type="EMBL" id="GHI15566.1"/>
    </source>
</evidence>
<gene>
    <name evidence="2" type="ORF">Scinn_50290</name>
</gene>
<dbReference type="RefSeq" id="WP_030662054.1">
    <property type="nucleotide sequence ID" value="NZ_BMRU01000037.1"/>
</dbReference>